<organism evidence="1 2">
    <name type="scientific">Tremella mesenterica</name>
    <name type="common">Jelly fungus</name>
    <dbReference type="NCBI Taxonomy" id="5217"/>
    <lineage>
        <taxon>Eukaryota</taxon>
        <taxon>Fungi</taxon>
        <taxon>Dikarya</taxon>
        <taxon>Basidiomycota</taxon>
        <taxon>Agaricomycotina</taxon>
        <taxon>Tremellomycetes</taxon>
        <taxon>Tremellales</taxon>
        <taxon>Tremellaceae</taxon>
        <taxon>Tremella</taxon>
    </lineage>
</organism>
<keyword evidence="2" id="KW-1185">Reference proteome</keyword>
<reference evidence="1 2" key="1">
    <citation type="submission" date="2016-06" db="EMBL/GenBank/DDBJ databases">
        <title>Evolution of pathogenesis and genome organization in the Tremellales.</title>
        <authorList>
            <person name="Cuomo C."/>
            <person name="Litvintseva A."/>
            <person name="Heitman J."/>
            <person name="Chen Y."/>
            <person name="Sun S."/>
            <person name="Springer D."/>
            <person name="Dromer F."/>
            <person name="Young S."/>
            <person name="Zeng Q."/>
            <person name="Chapman S."/>
            <person name="Gujja S."/>
            <person name="Saif S."/>
            <person name="Birren B."/>
        </authorList>
    </citation>
    <scope>NUCLEOTIDE SEQUENCE [LARGE SCALE GENOMIC DNA]</scope>
    <source>
        <strain evidence="1 2">ATCC 28783</strain>
    </source>
</reference>
<dbReference type="InParanoid" id="A0A4Q1B9G3"/>
<dbReference type="AlphaFoldDB" id="A0A4Q1B9G3"/>
<gene>
    <name evidence="1" type="ORF">M231_07393</name>
</gene>
<evidence type="ECO:0000313" key="2">
    <source>
        <dbReference type="Proteomes" id="UP000289152"/>
    </source>
</evidence>
<dbReference type="VEuPathDB" id="FungiDB:TREMEDRAFT_62102"/>
<dbReference type="Proteomes" id="UP000289152">
    <property type="component" value="Unassembled WGS sequence"/>
</dbReference>
<dbReference type="OrthoDB" id="97058at2759"/>
<sequence>MTSVSSKIFFANLPKLFYHPAWCAPWRRSIKVYPQIGDAWSIVMGNDTEPGQVGVRTAAERAGSVPPTTPVKGQVLGRRITGEELKKWELRQARESKAQGMIKVLQSNNKSRELHRVQPIRKEKVGN</sequence>
<comment type="caution">
    <text evidence="1">The sequence shown here is derived from an EMBL/GenBank/DDBJ whole genome shotgun (WGS) entry which is preliminary data.</text>
</comment>
<evidence type="ECO:0000313" key="1">
    <source>
        <dbReference type="EMBL" id="RXK35342.1"/>
    </source>
</evidence>
<name>A0A4Q1B9G3_TREME</name>
<dbReference type="EMBL" id="SDIL01000142">
    <property type="protein sequence ID" value="RXK35342.1"/>
    <property type="molecule type" value="Genomic_DNA"/>
</dbReference>
<protein>
    <submittedName>
        <fullName evidence="1">Uncharacterized protein</fullName>
    </submittedName>
</protein>
<accession>A0A4Q1B9G3</accession>
<proteinExistence type="predicted"/>